<reference evidence="3" key="1">
    <citation type="submission" date="2020-10" db="EMBL/GenBank/DDBJ databases">
        <authorList>
            <person name="Gilroy R."/>
        </authorList>
    </citation>
    <scope>NUCLEOTIDE SEQUENCE</scope>
    <source>
        <strain evidence="3">11167</strain>
    </source>
</reference>
<proteinExistence type="predicted"/>
<evidence type="ECO:0000259" key="2">
    <source>
        <dbReference type="Pfam" id="PF13635"/>
    </source>
</evidence>
<dbReference type="GO" id="GO:0005524">
    <property type="term" value="F:ATP binding"/>
    <property type="evidence" value="ECO:0007669"/>
    <property type="project" value="UniProtKB-KW"/>
</dbReference>
<dbReference type="PANTHER" id="PTHR33295:SF7">
    <property type="entry name" value="ATPASE"/>
    <property type="match status" value="1"/>
</dbReference>
<dbReference type="AlphaFoldDB" id="A0A9D9E9K5"/>
<evidence type="ECO:0000313" key="3">
    <source>
        <dbReference type="EMBL" id="MBO8442385.1"/>
    </source>
</evidence>
<reference evidence="3" key="2">
    <citation type="journal article" date="2021" name="PeerJ">
        <title>Extensive microbial diversity within the chicken gut microbiome revealed by metagenomics and culture.</title>
        <authorList>
            <person name="Gilroy R."/>
            <person name="Ravi A."/>
            <person name="Getino M."/>
            <person name="Pursley I."/>
            <person name="Horton D.L."/>
            <person name="Alikhan N.F."/>
            <person name="Baker D."/>
            <person name="Gharbi K."/>
            <person name="Hall N."/>
            <person name="Watson M."/>
            <person name="Adriaenssens E.M."/>
            <person name="Foster-Nyarko E."/>
            <person name="Jarju S."/>
            <person name="Secka A."/>
            <person name="Antonio M."/>
            <person name="Oren A."/>
            <person name="Chaudhuri R.R."/>
            <person name="La Ragione R."/>
            <person name="Hildebrand F."/>
            <person name="Pallen M.J."/>
        </authorList>
    </citation>
    <scope>NUCLEOTIDE SEQUENCE</scope>
    <source>
        <strain evidence="3">11167</strain>
    </source>
</reference>
<organism evidence="3 4">
    <name type="scientific">Candidatus Aphodenecus pullistercoris</name>
    <dbReference type="NCBI Taxonomy" id="2840669"/>
    <lineage>
        <taxon>Bacteria</taxon>
        <taxon>Pseudomonadati</taxon>
        <taxon>Spirochaetota</taxon>
        <taxon>Spirochaetia</taxon>
        <taxon>Spirochaetales</taxon>
        <taxon>Candidatus Aphodenecus</taxon>
    </lineage>
</organism>
<dbReference type="PANTHER" id="PTHR33295">
    <property type="entry name" value="ATPASE"/>
    <property type="match status" value="1"/>
</dbReference>
<evidence type="ECO:0000313" key="4">
    <source>
        <dbReference type="Proteomes" id="UP000823633"/>
    </source>
</evidence>
<gene>
    <name evidence="3" type="ORF">IAC42_01290</name>
</gene>
<dbReference type="Pfam" id="PF13173">
    <property type="entry name" value="AAA_14"/>
    <property type="match status" value="1"/>
</dbReference>
<dbReference type="EMBL" id="JADIMU010000009">
    <property type="protein sequence ID" value="MBO8442385.1"/>
    <property type="molecule type" value="Genomic_DNA"/>
</dbReference>
<comment type="caution">
    <text evidence="3">The sequence shown here is derived from an EMBL/GenBank/DDBJ whole genome shotgun (WGS) entry which is preliminary data.</text>
</comment>
<dbReference type="InterPro" id="IPR041682">
    <property type="entry name" value="AAA_14"/>
</dbReference>
<name>A0A9D9E9K5_9SPIR</name>
<evidence type="ECO:0000259" key="1">
    <source>
        <dbReference type="Pfam" id="PF13173"/>
    </source>
</evidence>
<accession>A0A9D9E9K5</accession>
<feature type="domain" description="AAA" evidence="1">
    <location>
        <begin position="4"/>
        <end position="126"/>
    </location>
</feature>
<sequence>MWEKSWICREFGQREYESLIFVDFNEEGESFAEDFNAFRGDLDGLFFFLQSYYNTRLVERKSLIVLDEIQKNPKAREMLKYLVQDGRYDYIETGSLVSIQSAVASITIPSEEVPLELGPMDFEEFLWACGDEIIYSAARRAFEERRQVGQSLHRRLMTRLRQYMVVGGMPQAVEAFVQTNSMEEVDRIKKAIIHLYRQDIGKAGTVPRARRIFDLIPSELSRDEKRFRYSDIAKGGGLQDNDDAFAWLSDAGLVNLCCNSSDPNVGLRLSMDRQRLKCYLCDTGLLVTLAFDDNEEARAGIMRSLATGKFGVNKGMLMENLVAQLLRASGRRLYYYSSYDKGNAANRMEVDFLITKNDMTNLHNICPIEVKSGPRYTLSSIRKYKEKFSQYTSTAYVLHTGDLALEDDFVFLPLYMALLL</sequence>
<keyword evidence="3" id="KW-0067">ATP-binding</keyword>
<dbReference type="Pfam" id="PF13635">
    <property type="entry name" value="DUF4143"/>
    <property type="match status" value="1"/>
</dbReference>
<dbReference type="InterPro" id="IPR025420">
    <property type="entry name" value="DUF4143"/>
</dbReference>
<protein>
    <submittedName>
        <fullName evidence="3">ATP-binding protein</fullName>
    </submittedName>
</protein>
<keyword evidence="3" id="KW-0547">Nucleotide-binding</keyword>
<dbReference type="Proteomes" id="UP000823633">
    <property type="component" value="Unassembled WGS sequence"/>
</dbReference>
<feature type="domain" description="DUF4143" evidence="2">
    <location>
        <begin position="203"/>
        <end position="373"/>
    </location>
</feature>